<dbReference type="EMBL" id="JBBWWR010000017">
    <property type="protein sequence ID" value="KAK8945360.1"/>
    <property type="molecule type" value="Genomic_DNA"/>
</dbReference>
<dbReference type="PANTHER" id="PTHR45950:SF7">
    <property type="entry name" value="HOMEOBOX-LEUCINE ZIPPER PROTEIN ATHB-14"/>
    <property type="match status" value="1"/>
</dbReference>
<dbReference type="Proteomes" id="UP001412067">
    <property type="component" value="Unassembled WGS sequence"/>
</dbReference>
<evidence type="ECO:0000313" key="2">
    <source>
        <dbReference type="Proteomes" id="UP001412067"/>
    </source>
</evidence>
<comment type="caution">
    <text evidence="1">The sequence shown here is derived from an EMBL/GenBank/DDBJ whole genome shotgun (WGS) entry which is preliminary data.</text>
</comment>
<name>A0ABR2LM29_9ASPA</name>
<evidence type="ECO:0000313" key="1">
    <source>
        <dbReference type="EMBL" id="KAK8945360.1"/>
    </source>
</evidence>
<organism evidence="1 2">
    <name type="scientific">Platanthera guangdongensis</name>
    <dbReference type="NCBI Taxonomy" id="2320717"/>
    <lineage>
        <taxon>Eukaryota</taxon>
        <taxon>Viridiplantae</taxon>
        <taxon>Streptophyta</taxon>
        <taxon>Embryophyta</taxon>
        <taxon>Tracheophyta</taxon>
        <taxon>Spermatophyta</taxon>
        <taxon>Magnoliopsida</taxon>
        <taxon>Liliopsida</taxon>
        <taxon>Asparagales</taxon>
        <taxon>Orchidaceae</taxon>
        <taxon>Orchidoideae</taxon>
        <taxon>Orchideae</taxon>
        <taxon>Orchidinae</taxon>
        <taxon>Platanthera</taxon>
    </lineage>
</organism>
<keyword evidence="1" id="KW-0238">DNA-binding</keyword>
<keyword evidence="1" id="KW-0371">Homeobox</keyword>
<dbReference type="PANTHER" id="PTHR45950">
    <property type="entry name" value="HOMEOBOX-LEUCINE ZIPPER PROTEIN ATHB-14"/>
    <property type="match status" value="1"/>
</dbReference>
<sequence>MLIPASSAHLHLSHLFSSSSSSSCADSEAEKEGKIDLLTHLSLYLLPRPAFCFDLICPSSPFLTLLCRSSQQTLPAASLQLDSPEDQLRGFLGSHVIIPLAQTVENEEVLEVVRLESHGFIQEDVLSRDMYLLQLCSGIDESAIGACAQLVFAPIDESFADDAFLLPSGFREPPLSATRTLDLSSALDNGGGSTGRAASDALSNTGNSRSVLTIAFQFTFENHLRENVAAMARQYVRSVAASVQQVAMAISLSRLGAQLKPKQHKLLYC</sequence>
<dbReference type="InterPro" id="IPR044830">
    <property type="entry name" value="HD-Zip_III"/>
</dbReference>
<accession>A0ABR2LM29</accession>
<reference evidence="1 2" key="1">
    <citation type="journal article" date="2022" name="Nat. Plants">
        <title>Genomes of leafy and leafless Platanthera orchids illuminate the evolution of mycoheterotrophy.</title>
        <authorList>
            <person name="Li M.H."/>
            <person name="Liu K.W."/>
            <person name="Li Z."/>
            <person name="Lu H.C."/>
            <person name="Ye Q.L."/>
            <person name="Zhang D."/>
            <person name="Wang J.Y."/>
            <person name="Li Y.F."/>
            <person name="Zhong Z.M."/>
            <person name="Liu X."/>
            <person name="Yu X."/>
            <person name="Liu D.K."/>
            <person name="Tu X.D."/>
            <person name="Liu B."/>
            <person name="Hao Y."/>
            <person name="Liao X.Y."/>
            <person name="Jiang Y.T."/>
            <person name="Sun W.H."/>
            <person name="Chen J."/>
            <person name="Chen Y.Q."/>
            <person name="Ai Y."/>
            <person name="Zhai J.W."/>
            <person name="Wu S.S."/>
            <person name="Zhou Z."/>
            <person name="Hsiao Y.Y."/>
            <person name="Wu W.L."/>
            <person name="Chen Y.Y."/>
            <person name="Lin Y.F."/>
            <person name="Hsu J.L."/>
            <person name="Li C.Y."/>
            <person name="Wang Z.W."/>
            <person name="Zhao X."/>
            <person name="Zhong W.Y."/>
            <person name="Ma X.K."/>
            <person name="Ma L."/>
            <person name="Huang J."/>
            <person name="Chen G.Z."/>
            <person name="Huang M.Z."/>
            <person name="Huang L."/>
            <person name="Peng D.H."/>
            <person name="Luo Y.B."/>
            <person name="Zou S.Q."/>
            <person name="Chen S.P."/>
            <person name="Lan S."/>
            <person name="Tsai W.C."/>
            <person name="Van de Peer Y."/>
            <person name="Liu Z.J."/>
        </authorList>
    </citation>
    <scope>NUCLEOTIDE SEQUENCE [LARGE SCALE GENOMIC DNA]</scope>
    <source>
        <strain evidence="1">Lor288</strain>
    </source>
</reference>
<keyword evidence="2" id="KW-1185">Reference proteome</keyword>
<proteinExistence type="predicted"/>
<gene>
    <name evidence="1" type="primary">HOX32</name>
    <name evidence="1" type="ORF">KSP40_PGU008379</name>
</gene>
<dbReference type="GO" id="GO:0003677">
    <property type="term" value="F:DNA binding"/>
    <property type="evidence" value="ECO:0007669"/>
    <property type="project" value="UniProtKB-KW"/>
</dbReference>
<protein>
    <submittedName>
        <fullName evidence="1">Homeobox-leucine zipper protein HOX32</fullName>
    </submittedName>
</protein>